<dbReference type="Pfam" id="PF00356">
    <property type="entry name" value="LacI"/>
    <property type="match status" value="1"/>
</dbReference>
<evidence type="ECO:0000313" key="6">
    <source>
        <dbReference type="Proteomes" id="UP000705230"/>
    </source>
</evidence>
<dbReference type="EMBL" id="JADHSG010000017">
    <property type="protein sequence ID" value="MBL6903792.1"/>
    <property type="molecule type" value="Genomic_DNA"/>
</dbReference>
<dbReference type="InterPro" id="IPR010982">
    <property type="entry name" value="Lambda_DNA-bd_dom_sf"/>
</dbReference>
<dbReference type="SUPFAM" id="SSF53822">
    <property type="entry name" value="Periplasmic binding protein-like I"/>
    <property type="match status" value="1"/>
</dbReference>
<dbReference type="Pfam" id="PF13377">
    <property type="entry name" value="Peripla_BP_3"/>
    <property type="match status" value="1"/>
</dbReference>
<dbReference type="GO" id="GO:0000976">
    <property type="term" value="F:transcription cis-regulatory region binding"/>
    <property type="evidence" value="ECO:0007669"/>
    <property type="project" value="TreeGrafter"/>
</dbReference>
<evidence type="ECO:0000256" key="3">
    <source>
        <dbReference type="ARBA" id="ARBA00023163"/>
    </source>
</evidence>
<dbReference type="GO" id="GO:0003700">
    <property type="term" value="F:DNA-binding transcription factor activity"/>
    <property type="evidence" value="ECO:0007669"/>
    <property type="project" value="TreeGrafter"/>
</dbReference>
<keyword evidence="1" id="KW-0805">Transcription regulation</keyword>
<dbReference type="InterPro" id="IPR000843">
    <property type="entry name" value="HTH_LacI"/>
</dbReference>
<dbReference type="PROSITE" id="PS50932">
    <property type="entry name" value="HTH_LACI_2"/>
    <property type="match status" value="1"/>
</dbReference>
<protein>
    <submittedName>
        <fullName evidence="5">LacI family DNA-binding transcriptional regulator</fullName>
    </submittedName>
</protein>
<dbReference type="SUPFAM" id="SSF47413">
    <property type="entry name" value="lambda repressor-like DNA-binding domains"/>
    <property type="match status" value="1"/>
</dbReference>
<evidence type="ECO:0000256" key="2">
    <source>
        <dbReference type="ARBA" id="ARBA00023125"/>
    </source>
</evidence>
<dbReference type="Gene3D" id="1.10.260.40">
    <property type="entry name" value="lambda repressor-like DNA-binding domains"/>
    <property type="match status" value="1"/>
</dbReference>
<evidence type="ECO:0000259" key="4">
    <source>
        <dbReference type="PROSITE" id="PS50932"/>
    </source>
</evidence>
<keyword evidence="3" id="KW-0804">Transcription</keyword>
<dbReference type="CDD" id="cd01545">
    <property type="entry name" value="PBP1_SalR"/>
    <property type="match status" value="1"/>
</dbReference>
<dbReference type="PANTHER" id="PTHR30146">
    <property type="entry name" value="LACI-RELATED TRANSCRIPTIONAL REPRESSOR"/>
    <property type="match status" value="1"/>
</dbReference>
<dbReference type="AlphaFoldDB" id="A0A937M346"/>
<feature type="domain" description="HTH lacI-type" evidence="4">
    <location>
        <begin position="6"/>
        <end position="60"/>
    </location>
</feature>
<dbReference type="Gene3D" id="3.40.50.2300">
    <property type="match status" value="2"/>
</dbReference>
<dbReference type="InterPro" id="IPR028082">
    <property type="entry name" value="Peripla_BP_I"/>
</dbReference>
<dbReference type="CDD" id="cd01392">
    <property type="entry name" value="HTH_LacI"/>
    <property type="match status" value="1"/>
</dbReference>
<dbReference type="PANTHER" id="PTHR30146:SF153">
    <property type="entry name" value="LACTOSE OPERON REPRESSOR"/>
    <property type="match status" value="1"/>
</dbReference>
<keyword evidence="2 5" id="KW-0238">DNA-binding</keyword>
<dbReference type="InterPro" id="IPR046335">
    <property type="entry name" value="LacI/GalR-like_sensor"/>
</dbReference>
<name>A0A937M346_9GAMM</name>
<sequence length="340" mass="37031">MENKKATIKDVASHSQVSIKTVSRVINNEYGVSKTTKSKVLKSIKALDYNPNKAAQGLRSKKSFLIGLVYDNPDKFYLSDIQTGVLETCAKNGFSVVLFPCDHQDKDLTEDLIEFSKRTNLDGLILTPPISDMKELVKSLQLEIPLCVVSPGLLTSNPLCVSSDDFEASYSMTCHLIKKGHSKIGFIKGHKGHGATQHRLDGYLSALSDNNIVVNKDNITEGDFSFDSGEIAAKELFKKGTSKVSAIFASNDAMAAGAMKAAHKAKINIPNDISLVGFDNSPTASQAWPSITTIAQPIKEMASFAAQILIDNISNKSEKKNVNKVFGSELIFRESVKKIN</sequence>
<dbReference type="SMART" id="SM00354">
    <property type="entry name" value="HTH_LACI"/>
    <property type="match status" value="1"/>
</dbReference>
<dbReference type="PROSITE" id="PS00356">
    <property type="entry name" value="HTH_LACI_1"/>
    <property type="match status" value="1"/>
</dbReference>
<proteinExistence type="predicted"/>
<accession>A0A937M346</accession>
<organism evidence="5 6">
    <name type="scientific">SAR86 cluster bacterium</name>
    <dbReference type="NCBI Taxonomy" id="2030880"/>
    <lineage>
        <taxon>Bacteria</taxon>
        <taxon>Pseudomonadati</taxon>
        <taxon>Pseudomonadota</taxon>
        <taxon>Gammaproteobacteria</taxon>
        <taxon>SAR86 cluster</taxon>
    </lineage>
</organism>
<evidence type="ECO:0000256" key="1">
    <source>
        <dbReference type="ARBA" id="ARBA00023015"/>
    </source>
</evidence>
<comment type="caution">
    <text evidence="5">The sequence shown here is derived from an EMBL/GenBank/DDBJ whole genome shotgun (WGS) entry which is preliminary data.</text>
</comment>
<dbReference type="Proteomes" id="UP000705230">
    <property type="component" value="Unassembled WGS sequence"/>
</dbReference>
<gene>
    <name evidence="5" type="ORF">ISR29_06285</name>
</gene>
<evidence type="ECO:0000313" key="5">
    <source>
        <dbReference type="EMBL" id="MBL6903792.1"/>
    </source>
</evidence>
<reference evidence="5" key="1">
    <citation type="submission" date="2020-10" db="EMBL/GenBank/DDBJ databases">
        <title>Microbiome of the Black Sea water column analyzed by genome centric metagenomics.</title>
        <authorList>
            <person name="Cabello-Yeves P.J."/>
            <person name="Callieri C."/>
            <person name="Picazo A."/>
            <person name="Mehrshad M."/>
            <person name="Haro-Moreno J.M."/>
            <person name="Roda-Garcia J."/>
            <person name="Dzembekova N."/>
            <person name="Slabakova V."/>
            <person name="Slabakova N."/>
            <person name="Moncheva S."/>
            <person name="Rodriguez-Valera F."/>
        </authorList>
    </citation>
    <scope>NUCLEOTIDE SEQUENCE</scope>
    <source>
        <strain evidence="5">BS30m-G43</strain>
    </source>
</reference>